<dbReference type="GO" id="GO:0006203">
    <property type="term" value="P:dGTP catabolic process"/>
    <property type="evidence" value="ECO:0007669"/>
    <property type="project" value="TreeGrafter"/>
</dbReference>
<dbReference type="GO" id="GO:0046081">
    <property type="term" value="P:dUTP catabolic process"/>
    <property type="evidence" value="ECO:0007669"/>
    <property type="project" value="TreeGrafter"/>
</dbReference>
<evidence type="ECO:0000313" key="3">
    <source>
        <dbReference type="Proteomes" id="UP000218968"/>
    </source>
</evidence>
<dbReference type="NCBIfam" id="NF007113">
    <property type="entry name" value="PRK09562.1"/>
    <property type="match status" value="1"/>
</dbReference>
<dbReference type="GO" id="GO:0006950">
    <property type="term" value="P:response to stress"/>
    <property type="evidence" value="ECO:0007669"/>
    <property type="project" value="UniProtKB-ARBA"/>
</dbReference>
<dbReference type="OrthoDB" id="9808939at2"/>
<accession>A0A290XD30</accession>
<dbReference type="SUPFAM" id="SSF101386">
    <property type="entry name" value="all-alpha NTP pyrophosphatases"/>
    <property type="match status" value="2"/>
</dbReference>
<organism evidence="2 3">
    <name type="scientific">Luteimonas chenhongjianii</name>
    <dbReference type="NCBI Taxonomy" id="2006110"/>
    <lineage>
        <taxon>Bacteria</taxon>
        <taxon>Pseudomonadati</taxon>
        <taxon>Pseudomonadota</taxon>
        <taxon>Gammaproteobacteria</taxon>
        <taxon>Lysobacterales</taxon>
        <taxon>Lysobacteraceae</taxon>
        <taxon>Luteimonas</taxon>
    </lineage>
</organism>
<dbReference type="InterPro" id="IPR048015">
    <property type="entry name" value="NTP-PPase_MazG-like_N"/>
</dbReference>
<keyword evidence="2" id="KW-0378">Hydrolase</keyword>
<dbReference type="FunFam" id="1.10.287.1080:FF:000001">
    <property type="entry name" value="Nucleoside triphosphate pyrophosphohydrolase"/>
    <property type="match status" value="1"/>
</dbReference>
<dbReference type="EMBL" id="CP023406">
    <property type="protein sequence ID" value="ATD66999.1"/>
    <property type="molecule type" value="Genomic_DNA"/>
</dbReference>
<evidence type="ECO:0000313" key="2">
    <source>
        <dbReference type="EMBL" id="ATD66999.1"/>
    </source>
</evidence>
<sequence>MPHAPGDIRRILEIMARLRDRQSGCPWDLEQDFASIAAYTIEEAYEVADAIDRKDLPGLCDELGDLLFQVVFHARMAEEQGAFAFGDVVDAISDKMIRRHPHIFGDACAGDAQTVLRNWEAIKRAERAAAGETDVSALAGIARGLPEWQRAVKLQQRAARVGFDWPGPAPVIDKLHEEIDEVRAEFAAIAADPGDSGAQARLEEEIGDLLFVAANLARHAKVDVGSALRRANHKFERRFRAMEAMAEADGTPLAGQGLDAQDGYWLRAKQAERDP</sequence>
<proteinExistence type="predicted"/>
<name>A0A290XD30_9GAMM</name>
<feature type="domain" description="NTP pyrophosphohydrolase MazG-like" evidence="1">
    <location>
        <begin position="173"/>
        <end position="238"/>
    </location>
</feature>
<dbReference type="AlphaFoldDB" id="A0A290XD30"/>
<dbReference type="Pfam" id="PF03819">
    <property type="entry name" value="MazG"/>
    <property type="match status" value="2"/>
</dbReference>
<dbReference type="CDD" id="cd11529">
    <property type="entry name" value="NTP-PPase_MazG_Cterm"/>
    <property type="match status" value="1"/>
</dbReference>
<dbReference type="GO" id="GO:0046061">
    <property type="term" value="P:dATP catabolic process"/>
    <property type="evidence" value="ECO:0007669"/>
    <property type="project" value="TreeGrafter"/>
</dbReference>
<dbReference type="GO" id="GO:0046052">
    <property type="term" value="P:UTP catabolic process"/>
    <property type="evidence" value="ECO:0007669"/>
    <property type="project" value="TreeGrafter"/>
</dbReference>
<dbReference type="PANTHER" id="PTHR30522">
    <property type="entry name" value="NUCLEOSIDE TRIPHOSPHATE PYROPHOSPHOHYDROLASE"/>
    <property type="match status" value="1"/>
</dbReference>
<gene>
    <name evidence="2" type="ORF">CNR27_05700</name>
</gene>
<dbReference type="NCBIfam" id="TIGR00444">
    <property type="entry name" value="mazG"/>
    <property type="match status" value="1"/>
</dbReference>
<protein>
    <submittedName>
        <fullName evidence="2">Nucleoside triphosphate pyrophosphohydrolase</fullName>
    </submittedName>
</protein>
<dbReference type="KEGG" id="lum:CNR27_05700"/>
<dbReference type="InterPro" id="IPR011551">
    <property type="entry name" value="NTP_PyrPHydrolase_MazG"/>
</dbReference>
<evidence type="ECO:0000259" key="1">
    <source>
        <dbReference type="Pfam" id="PF03819"/>
    </source>
</evidence>
<feature type="domain" description="NTP pyrophosphohydrolase MazG-like" evidence="1">
    <location>
        <begin position="31"/>
        <end position="104"/>
    </location>
</feature>
<dbReference type="InterPro" id="IPR048011">
    <property type="entry name" value="NTP-PPase_MazG-like_C"/>
</dbReference>
<dbReference type="RefSeq" id="WP_096297325.1">
    <property type="nucleotide sequence ID" value="NZ_CP023406.1"/>
</dbReference>
<dbReference type="CDD" id="cd11528">
    <property type="entry name" value="NTP-PPase_MazG_Nterm"/>
    <property type="match status" value="1"/>
</dbReference>
<dbReference type="InterPro" id="IPR004518">
    <property type="entry name" value="MazG-like_dom"/>
</dbReference>
<dbReference type="Gene3D" id="1.10.287.1080">
    <property type="entry name" value="MazG-like"/>
    <property type="match status" value="2"/>
</dbReference>
<dbReference type="GO" id="GO:0046047">
    <property type="term" value="P:TTP catabolic process"/>
    <property type="evidence" value="ECO:0007669"/>
    <property type="project" value="TreeGrafter"/>
</dbReference>
<dbReference type="PANTHER" id="PTHR30522:SF0">
    <property type="entry name" value="NUCLEOSIDE TRIPHOSPHATE PYROPHOSPHOHYDROLASE"/>
    <property type="match status" value="1"/>
</dbReference>
<keyword evidence="3" id="KW-1185">Reference proteome</keyword>
<dbReference type="GO" id="GO:0047429">
    <property type="term" value="F:nucleoside triphosphate diphosphatase activity"/>
    <property type="evidence" value="ECO:0007669"/>
    <property type="project" value="InterPro"/>
</dbReference>
<dbReference type="GO" id="GO:0046076">
    <property type="term" value="P:dTTP catabolic process"/>
    <property type="evidence" value="ECO:0007669"/>
    <property type="project" value="TreeGrafter"/>
</dbReference>
<reference evidence="3" key="1">
    <citation type="submission" date="2017-09" db="EMBL/GenBank/DDBJ databases">
        <title>Luteimonas liuhanmingii sp.nov., isolated from the intestinal contents of Tibetan Plateau Pika in Yushu, Qinghai Province, China.</title>
        <authorList>
            <person name="Gui Z."/>
        </authorList>
    </citation>
    <scope>NUCLEOTIDE SEQUENCE [LARGE SCALE GENOMIC DNA]</scope>
    <source>
        <strain evidence="3">100111</strain>
    </source>
</reference>
<dbReference type="Proteomes" id="UP000218968">
    <property type="component" value="Chromosome"/>
</dbReference>